<evidence type="ECO:0000313" key="1">
    <source>
        <dbReference type="EMBL" id="MBD1367228.1"/>
    </source>
</evidence>
<proteinExistence type="predicted"/>
<protein>
    <submittedName>
        <fullName evidence="1">Uncharacterized protein</fullName>
    </submittedName>
</protein>
<accession>A0ABR7WY67</accession>
<organism evidence="1 2">
    <name type="scientific">Mucilaginibacter pankratovii</name>
    <dbReference type="NCBI Taxonomy" id="2772110"/>
    <lineage>
        <taxon>Bacteria</taxon>
        <taxon>Pseudomonadati</taxon>
        <taxon>Bacteroidota</taxon>
        <taxon>Sphingobacteriia</taxon>
        <taxon>Sphingobacteriales</taxon>
        <taxon>Sphingobacteriaceae</taxon>
        <taxon>Mucilaginibacter</taxon>
    </lineage>
</organism>
<keyword evidence="2" id="KW-1185">Reference proteome</keyword>
<evidence type="ECO:0000313" key="2">
    <source>
        <dbReference type="Proteomes" id="UP000606600"/>
    </source>
</evidence>
<dbReference type="Proteomes" id="UP000606600">
    <property type="component" value="Unassembled WGS sequence"/>
</dbReference>
<reference evidence="1 2" key="1">
    <citation type="submission" date="2020-09" db="EMBL/GenBank/DDBJ databases">
        <title>Novel species of Mucilaginibacter isolated from a glacier on the Tibetan Plateau.</title>
        <authorList>
            <person name="Liu Q."/>
            <person name="Xin Y.-H."/>
        </authorList>
    </citation>
    <scope>NUCLEOTIDE SEQUENCE [LARGE SCALE GENOMIC DNA]</scope>
    <source>
        <strain evidence="1 2">ZT4R22</strain>
    </source>
</reference>
<dbReference type="EMBL" id="JACWMY010000017">
    <property type="protein sequence ID" value="MBD1367228.1"/>
    <property type="molecule type" value="Genomic_DNA"/>
</dbReference>
<gene>
    <name evidence="1" type="ORF">IDJ77_25680</name>
</gene>
<name>A0ABR7WY67_9SPHI</name>
<comment type="caution">
    <text evidence="1">The sequence shown here is derived from an EMBL/GenBank/DDBJ whole genome shotgun (WGS) entry which is preliminary data.</text>
</comment>
<sequence>MENQIISKEPELDETEIKGLIEDFETIGVLLEGHLTVFSSPVLTPKSKKMCDEGLVLIKDFTQKCLKHYGLSHFSK</sequence>
<dbReference type="RefSeq" id="WP_191191864.1">
    <property type="nucleotide sequence ID" value="NZ_JACWMY010000017.1"/>
</dbReference>